<keyword evidence="1" id="KW-1133">Transmembrane helix</keyword>
<evidence type="ECO:0000313" key="3">
    <source>
        <dbReference type="EMBL" id="SFB37699.1"/>
    </source>
</evidence>
<evidence type="ECO:0000259" key="2">
    <source>
        <dbReference type="Pfam" id="PF12706"/>
    </source>
</evidence>
<sequence>MLKFLFKTLKIIMLTLLSIVLILIVLVVLFVNFSPEFGGNQSKQKLAEFEKLDYFEDGKFSNLMPTNMDMDFSEAIKMLPEFFKNDPSRRPDFDLPITHRDSLELVTKDQPTRLVWFGHSTFLLQIDGKTILIDPMFGEVPAPNPLLGKKRYSKELPIEVEKLPQIDMIIMSHDHYDHLDYGSIQKLKDKTKAFYMPLGMGAHFEEWGVDSSKINELGWWDEIQADGLLLALTPARHFSGRGLNDRFATLWGSWVIRGESDNIYFSGDSGYGPHFKQIGEKYGPFNFAMMECGQYNERWTDIHMIPEETAQAAKDIKAKVFMPIHWAAFTLAMHSWRDPVERVLAKANEINQPIYVPEIGEFIELDKNLITTHKWWLEPSTSSKQMVSK</sequence>
<name>A0A1I1AI52_9BACT</name>
<dbReference type="EMBL" id="FOKK01000008">
    <property type="protein sequence ID" value="SFB37699.1"/>
    <property type="molecule type" value="Genomic_DNA"/>
</dbReference>
<protein>
    <submittedName>
        <fullName evidence="3">L-ascorbate metabolism protein UlaG, beta-lactamase superfamily</fullName>
    </submittedName>
</protein>
<dbReference type="InterPro" id="IPR036866">
    <property type="entry name" value="RibonucZ/Hydroxyglut_hydro"/>
</dbReference>
<dbReference type="PANTHER" id="PTHR15032">
    <property type="entry name" value="N-ACYL-PHOSPHATIDYLETHANOLAMINE-HYDROLYZING PHOSPHOLIPASE D"/>
    <property type="match status" value="1"/>
</dbReference>
<accession>A0A1I1AI52</accession>
<dbReference type="GO" id="GO:0008270">
    <property type="term" value="F:zinc ion binding"/>
    <property type="evidence" value="ECO:0007669"/>
    <property type="project" value="InterPro"/>
</dbReference>
<feature type="transmembrane region" description="Helical" evidence="1">
    <location>
        <begin position="12"/>
        <end position="33"/>
    </location>
</feature>
<dbReference type="InterPro" id="IPR001279">
    <property type="entry name" value="Metallo-B-lactamas"/>
</dbReference>
<gene>
    <name evidence="3" type="ORF">SAMN04489723_108152</name>
</gene>
<dbReference type="InterPro" id="IPR024884">
    <property type="entry name" value="NAPE-PLD"/>
</dbReference>
<dbReference type="PANTHER" id="PTHR15032:SF4">
    <property type="entry name" value="N-ACYL-PHOSPHATIDYLETHANOLAMINE-HYDROLYZING PHOSPHOLIPASE D"/>
    <property type="match status" value="1"/>
</dbReference>
<keyword evidence="1" id="KW-0472">Membrane</keyword>
<proteinExistence type="predicted"/>
<dbReference type="GO" id="GO:0005737">
    <property type="term" value="C:cytoplasm"/>
    <property type="evidence" value="ECO:0007669"/>
    <property type="project" value="TreeGrafter"/>
</dbReference>
<dbReference type="PIRSF" id="PIRSF038896">
    <property type="entry name" value="NAPE-PLD"/>
    <property type="match status" value="1"/>
</dbReference>
<dbReference type="Pfam" id="PF12706">
    <property type="entry name" value="Lactamase_B_2"/>
    <property type="match status" value="1"/>
</dbReference>
<evidence type="ECO:0000256" key="1">
    <source>
        <dbReference type="SAM" id="Phobius"/>
    </source>
</evidence>
<organism evidence="3 4">
    <name type="scientific">Algoriphagus aquimarinus</name>
    <dbReference type="NCBI Taxonomy" id="237018"/>
    <lineage>
        <taxon>Bacteria</taxon>
        <taxon>Pseudomonadati</taxon>
        <taxon>Bacteroidota</taxon>
        <taxon>Cytophagia</taxon>
        <taxon>Cytophagales</taxon>
        <taxon>Cyclobacteriaceae</taxon>
        <taxon>Algoriphagus</taxon>
    </lineage>
</organism>
<reference evidence="3 4" key="1">
    <citation type="submission" date="2016-10" db="EMBL/GenBank/DDBJ databases">
        <authorList>
            <person name="de Groot N.N."/>
        </authorList>
    </citation>
    <scope>NUCLEOTIDE SEQUENCE [LARGE SCALE GENOMIC DNA]</scope>
    <source>
        <strain evidence="3 4">DSM 23399</strain>
    </source>
</reference>
<keyword evidence="1" id="KW-0812">Transmembrane</keyword>
<dbReference type="Gene3D" id="3.60.15.10">
    <property type="entry name" value="Ribonuclease Z/Hydroxyacylglutathione hydrolase-like"/>
    <property type="match status" value="1"/>
</dbReference>
<dbReference type="GO" id="GO:0070290">
    <property type="term" value="F:N-acylphosphatidylethanolamine-specific phospholipase D activity"/>
    <property type="evidence" value="ECO:0007669"/>
    <property type="project" value="InterPro"/>
</dbReference>
<dbReference type="AlphaFoldDB" id="A0A1I1AI52"/>
<dbReference type="SUPFAM" id="SSF56281">
    <property type="entry name" value="Metallo-hydrolase/oxidoreductase"/>
    <property type="match status" value="1"/>
</dbReference>
<feature type="domain" description="Metallo-beta-lactamase" evidence="2">
    <location>
        <begin position="130"/>
        <end position="326"/>
    </location>
</feature>
<keyword evidence="4" id="KW-1185">Reference proteome</keyword>
<dbReference type="Proteomes" id="UP000198790">
    <property type="component" value="Unassembled WGS sequence"/>
</dbReference>
<evidence type="ECO:0000313" key="4">
    <source>
        <dbReference type="Proteomes" id="UP000198790"/>
    </source>
</evidence>
<dbReference type="STRING" id="237018.SAMN04489723_108152"/>